<evidence type="ECO:0000256" key="11">
    <source>
        <dbReference type="SAM" id="Phobius"/>
    </source>
</evidence>
<feature type="transmembrane region" description="Helical" evidence="11">
    <location>
        <begin position="285"/>
        <end position="306"/>
    </location>
</feature>
<dbReference type="InterPro" id="IPR036890">
    <property type="entry name" value="HATPase_C_sf"/>
</dbReference>
<sequence length="1223" mass="130577">MRTKAKAGGRHGLLTHGKGIFAFAACTLILVWTALVFVSAREIEGDTDSALNQATNLSRFYADSISRSLGGADQFIQRVRRMRTEPGFDLAAWARNSDFDPDSGEVVHIAVVDAEGRIEHSTKGRGPFDFTLAGSAHFEAFKADPTDRIIVSQPEFGRVTNRSIVKVSRPIRNPDGTFGGLVSASLLPETLTKVFRTVDLGAHGSAMVTGAEGRILARTPQSGIGISVLTYLTEGPPESSCRTISSKVDEVRRHFCFSAVSGMPLVVGVGMGVDDVLAQSSATRGNYLIGAMVLSAAIVAAALLIARDQRRRVAAAAAVERGNVELQSKSELLEATLEGVGQGIALFDIDGRLVHANRLAAGWLGYATPEDAAGRTIEEILRAQIERGSFADDEDPDALYARMVSQCGTSSSGPVVCIMRMADGTCLEVKTISAHRGRTVRVYSDVTDSLKAKATLEEKTLFLETVLENTGEGILVCDRDQRLRLVNGKAAALARVPPEAVVGLRIADYVAMALEDTEGDTSRSRTEAILDRFLGGSEIAAGVRRHDLGRDLVLEIRTNPLGDGGWVMVTTDVTTAHRNAEALEKSEAVLKEKSAALEITLDAIDQGILTVAADGRVAVANRRLPELMGVSPDTLLPGRHFGGAVRERFAAGYYPESAEVESRIGEYERFVASWPADLPPTVRVGSGPDGREIETFTRPLAGGGIVLTARDVTRQRAAESALEAAKEAAEAGNRAKSTFVATMSHEIRTPLNGVIGMAEVLSGTDLDDRQREYLATIRECGDALLSIVSDILDFSKLEAGRTEFVQRPVDVEAGAKSVLDIIGATAAGGDVVVGLEIRDDVPRRVLTDGSRLRQVLLNLAGNAVKFTGAGGEVLIRLSMSGDGARRMLRYEIEDSGTPIAAEKRPLLFREFSQLGNGFIAGQGGTGLGLAISRRIVEGLGGSIGYKPTDDGTNVFWFEIPCVPTDETEIGYDGAVHRERNVPLRILLAEDNKINLDVATAFLKAAGHTVQIAQDGRTALDMARTSHPDVVLMDVQLPVMDGPDVARAIRRSQGRTAQLPIVAITADASETTKAICLEAGMDAFLTKPFSADGLLGVISSVAWRRRIARREPADIDRARTDELRASIGIAMLLNLADEFESESVACIGRLEAGLSGEAAVRLLHNLKGSAKALGMANVVAMLDRMEAEAAEGAAVASGDLPDALDRALRSLRTIYQGVPRERVA</sequence>
<dbReference type="SUPFAM" id="SSF47384">
    <property type="entry name" value="Homodimeric domain of signal transducing histidine kinase"/>
    <property type="match status" value="1"/>
</dbReference>
<evidence type="ECO:0000256" key="4">
    <source>
        <dbReference type="ARBA" id="ARBA00022679"/>
    </source>
</evidence>
<keyword evidence="7" id="KW-0067">ATP-binding</keyword>
<dbReference type="SMART" id="SM00388">
    <property type="entry name" value="HisKA"/>
    <property type="match status" value="1"/>
</dbReference>
<evidence type="ECO:0000256" key="8">
    <source>
        <dbReference type="ARBA" id="ARBA00023012"/>
    </source>
</evidence>
<dbReference type="EC" id="2.7.13.3" evidence="2"/>
<dbReference type="Gene3D" id="1.20.120.160">
    <property type="entry name" value="HPT domain"/>
    <property type="match status" value="1"/>
</dbReference>
<organism evidence="16 17">
    <name type="scientific">Methylorubrum extorquens (strain ATCC 14718 / DSM 1338 / JCM 2805 / NCIMB 9133 / AM1)</name>
    <name type="common">Methylobacterium extorquens</name>
    <dbReference type="NCBI Taxonomy" id="272630"/>
    <lineage>
        <taxon>Bacteria</taxon>
        <taxon>Pseudomonadati</taxon>
        <taxon>Pseudomonadota</taxon>
        <taxon>Alphaproteobacteria</taxon>
        <taxon>Hyphomicrobiales</taxon>
        <taxon>Methylobacteriaceae</taxon>
        <taxon>Methylorubrum</taxon>
    </lineage>
</organism>
<dbReference type="GO" id="GO:0000155">
    <property type="term" value="F:phosphorelay sensor kinase activity"/>
    <property type="evidence" value="ECO:0007669"/>
    <property type="project" value="InterPro"/>
</dbReference>
<reference evidence="16 17" key="1">
    <citation type="journal article" date="2009" name="PLoS ONE">
        <title>Methylobacterium genome sequences: a reference blueprint to investigate microbial metabolism of C1 compounds from natural and industrial sources.</title>
        <authorList>
            <person name="Vuilleumier S."/>
            <person name="Chistoserdova L."/>
            <person name="Lee M.-C."/>
            <person name="Bringel F."/>
            <person name="Lajus A."/>
            <person name="Zhou Y."/>
            <person name="Gourion B."/>
            <person name="Barbe V."/>
            <person name="Chang J."/>
            <person name="Cruveiller S."/>
            <person name="Dossat C."/>
            <person name="Gillett W."/>
            <person name="Gruffaz C."/>
            <person name="Haugen E."/>
            <person name="Hourcade E."/>
            <person name="Levy R."/>
            <person name="Mangenot S."/>
            <person name="Muller E."/>
            <person name="Nadalig T."/>
            <person name="Pagni M."/>
            <person name="Penny C."/>
            <person name="Peyraud R."/>
            <person name="Robinson D.G."/>
            <person name="Roche D."/>
            <person name="Rouy Z."/>
            <person name="Saenampechek C."/>
            <person name="Salvignol G."/>
            <person name="Vallenet D."/>
            <person name="Wu Z."/>
            <person name="Marx C.J."/>
            <person name="Vorholt J.A."/>
            <person name="Olson M.V."/>
            <person name="Kaul R."/>
            <person name="Weissenbach J."/>
            <person name="Medigue C."/>
            <person name="Lidstrom M.E."/>
        </authorList>
    </citation>
    <scope>NUCLEOTIDE SEQUENCE [LARGE SCALE GENOMIC DNA]</scope>
    <source>
        <strain evidence="16">AM1</strain>
        <plasmid evidence="17">megaplasmid</plasmid>
    </source>
</reference>
<feature type="domain" description="HPt" evidence="15">
    <location>
        <begin position="1124"/>
        <end position="1217"/>
    </location>
</feature>
<dbReference type="Pfam" id="PF00072">
    <property type="entry name" value="Response_reg"/>
    <property type="match status" value="1"/>
</dbReference>
<dbReference type="Pfam" id="PF02518">
    <property type="entry name" value="HATPase_c"/>
    <property type="match status" value="1"/>
</dbReference>
<geneLocation type="plasmid" evidence="16 17">
    <name>megaplasmid</name>
</geneLocation>
<evidence type="ECO:0000256" key="5">
    <source>
        <dbReference type="ARBA" id="ARBA00022741"/>
    </source>
</evidence>
<dbReference type="InterPro" id="IPR036641">
    <property type="entry name" value="HPT_dom_sf"/>
</dbReference>
<feature type="domain" description="PAS" evidence="14">
    <location>
        <begin position="329"/>
        <end position="370"/>
    </location>
</feature>
<feature type="modified residue" description="4-aspartylphosphate" evidence="10">
    <location>
        <position position="1033"/>
    </location>
</feature>
<dbReference type="InterPro" id="IPR003661">
    <property type="entry name" value="HisK_dim/P_dom"/>
</dbReference>
<dbReference type="SMART" id="SM00448">
    <property type="entry name" value="REC"/>
    <property type="match status" value="1"/>
</dbReference>
<dbReference type="Gene3D" id="3.30.565.10">
    <property type="entry name" value="Histidine kinase-like ATPase, C-terminal domain"/>
    <property type="match status" value="1"/>
</dbReference>
<dbReference type="OrthoDB" id="9789782at2"/>
<evidence type="ECO:0000256" key="6">
    <source>
        <dbReference type="ARBA" id="ARBA00022777"/>
    </source>
</evidence>
<evidence type="ECO:0000313" key="17">
    <source>
        <dbReference type="Proteomes" id="UP000009081"/>
    </source>
</evidence>
<feature type="modified residue" description="Phosphohistidine" evidence="9">
    <location>
        <position position="1163"/>
    </location>
</feature>
<keyword evidence="8" id="KW-0902">Two-component regulatory system</keyword>
<feature type="domain" description="PAS" evidence="14">
    <location>
        <begin position="593"/>
        <end position="636"/>
    </location>
</feature>
<dbReference type="SMART" id="SM00387">
    <property type="entry name" value="HATPase_c"/>
    <property type="match status" value="1"/>
</dbReference>
<feature type="domain" description="Response regulatory" evidence="13">
    <location>
        <begin position="984"/>
        <end position="1101"/>
    </location>
</feature>
<feature type="domain" description="Histidine kinase" evidence="12">
    <location>
        <begin position="742"/>
        <end position="963"/>
    </location>
</feature>
<evidence type="ECO:0000256" key="1">
    <source>
        <dbReference type="ARBA" id="ARBA00000085"/>
    </source>
</evidence>
<protein>
    <recommendedName>
        <fullName evidence="2">histidine kinase</fullName>
        <ecNumber evidence="2">2.7.13.3</ecNumber>
    </recommendedName>
</protein>
<evidence type="ECO:0000259" key="14">
    <source>
        <dbReference type="PROSITE" id="PS50112"/>
    </source>
</evidence>
<feature type="transmembrane region" description="Helical" evidence="11">
    <location>
        <begin position="20"/>
        <end position="40"/>
    </location>
</feature>
<dbReference type="RefSeq" id="WP_012753750.1">
    <property type="nucleotide sequence ID" value="NC_012811.1"/>
</dbReference>
<dbReference type="SUPFAM" id="SSF55874">
    <property type="entry name" value="ATPase domain of HSP90 chaperone/DNA topoisomerase II/histidine kinase"/>
    <property type="match status" value="1"/>
</dbReference>
<evidence type="ECO:0000256" key="9">
    <source>
        <dbReference type="PROSITE-ProRule" id="PRU00110"/>
    </source>
</evidence>
<name>C5B490_METEA</name>
<dbReference type="Pfam" id="PF12860">
    <property type="entry name" value="PAS_7"/>
    <property type="match status" value="3"/>
</dbReference>
<dbReference type="PROSITE" id="PS50112">
    <property type="entry name" value="PAS"/>
    <property type="match status" value="2"/>
</dbReference>
<dbReference type="PROSITE" id="PS50109">
    <property type="entry name" value="HIS_KIN"/>
    <property type="match status" value="1"/>
</dbReference>
<dbReference type="CDD" id="cd17546">
    <property type="entry name" value="REC_hyHK_CKI1_RcsC-like"/>
    <property type="match status" value="1"/>
</dbReference>
<dbReference type="InterPro" id="IPR035965">
    <property type="entry name" value="PAS-like_dom_sf"/>
</dbReference>
<dbReference type="PRINTS" id="PR00344">
    <property type="entry name" value="BCTRLSENSOR"/>
</dbReference>
<dbReference type="InterPro" id="IPR004358">
    <property type="entry name" value="Sig_transdc_His_kin-like_C"/>
</dbReference>
<dbReference type="SUPFAM" id="SSF47226">
    <property type="entry name" value="Histidine-containing phosphotransfer domain, HPT domain"/>
    <property type="match status" value="1"/>
</dbReference>
<dbReference type="InterPro" id="IPR036097">
    <property type="entry name" value="HisK_dim/P_sf"/>
</dbReference>
<dbReference type="Gene3D" id="3.30.450.20">
    <property type="entry name" value="PAS domain"/>
    <property type="match status" value="5"/>
</dbReference>
<keyword evidence="3 10" id="KW-0597">Phosphoprotein</keyword>
<dbReference type="Gene3D" id="3.40.50.2300">
    <property type="match status" value="1"/>
</dbReference>
<dbReference type="Proteomes" id="UP000009081">
    <property type="component" value="Plasmid megaplasmid"/>
</dbReference>
<keyword evidence="11" id="KW-0472">Membrane</keyword>
<dbReference type="PANTHER" id="PTHR45339">
    <property type="entry name" value="HYBRID SIGNAL TRANSDUCTION HISTIDINE KINASE J"/>
    <property type="match status" value="1"/>
</dbReference>
<dbReference type="PROSITE" id="PS50894">
    <property type="entry name" value="HPT"/>
    <property type="match status" value="1"/>
</dbReference>
<dbReference type="InterPro" id="IPR008207">
    <property type="entry name" value="Sig_transdc_His_kin_Hpt_dom"/>
</dbReference>
<keyword evidence="4" id="KW-0808">Transferase</keyword>
<dbReference type="PROSITE" id="PS50110">
    <property type="entry name" value="RESPONSE_REGULATORY"/>
    <property type="match status" value="1"/>
</dbReference>
<evidence type="ECO:0000259" key="15">
    <source>
        <dbReference type="PROSITE" id="PS50894"/>
    </source>
</evidence>
<dbReference type="CDD" id="cd00130">
    <property type="entry name" value="PAS"/>
    <property type="match status" value="1"/>
</dbReference>
<accession>C5B490</accession>
<dbReference type="HOGENOM" id="CLU_000445_114_21_5"/>
<comment type="catalytic activity">
    <reaction evidence="1">
        <text>ATP + protein L-histidine = ADP + protein N-phospho-L-histidine.</text>
        <dbReference type="EC" id="2.7.13.3"/>
    </reaction>
</comment>
<dbReference type="GO" id="GO:0005524">
    <property type="term" value="F:ATP binding"/>
    <property type="evidence" value="ECO:0007669"/>
    <property type="project" value="UniProtKB-KW"/>
</dbReference>
<dbReference type="InterPro" id="IPR011006">
    <property type="entry name" value="CheY-like_superfamily"/>
</dbReference>
<dbReference type="InterPro" id="IPR005467">
    <property type="entry name" value="His_kinase_dom"/>
</dbReference>
<dbReference type="Gene3D" id="1.10.287.130">
    <property type="match status" value="1"/>
</dbReference>
<evidence type="ECO:0000256" key="2">
    <source>
        <dbReference type="ARBA" id="ARBA00012438"/>
    </source>
</evidence>
<proteinExistence type="predicted"/>
<keyword evidence="16" id="KW-0614">Plasmid</keyword>
<dbReference type="GO" id="GO:0005886">
    <property type="term" value="C:plasma membrane"/>
    <property type="evidence" value="ECO:0007669"/>
    <property type="project" value="UniProtKB-SubCell"/>
</dbReference>
<dbReference type="InterPro" id="IPR003594">
    <property type="entry name" value="HATPase_dom"/>
</dbReference>
<dbReference type="SUPFAM" id="SSF52172">
    <property type="entry name" value="CheY-like"/>
    <property type="match status" value="1"/>
</dbReference>
<dbReference type="CDD" id="cd12915">
    <property type="entry name" value="PDC2_DGC_like"/>
    <property type="match status" value="1"/>
</dbReference>
<keyword evidence="17" id="KW-1185">Reference proteome</keyword>
<evidence type="ECO:0000256" key="7">
    <source>
        <dbReference type="ARBA" id="ARBA00022840"/>
    </source>
</evidence>
<dbReference type="Pfam" id="PF01627">
    <property type="entry name" value="Hpt"/>
    <property type="match status" value="1"/>
</dbReference>
<evidence type="ECO:0000259" key="13">
    <source>
        <dbReference type="PROSITE" id="PS50110"/>
    </source>
</evidence>
<dbReference type="Pfam" id="PF00512">
    <property type="entry name" value="HisKA"/>
    <property type="match status" value="1"/>
</dbReference>
<dbReference type="CDD" id="cd00082">
    <property type="entry name" value="HisKA"/>
    <property type="match status" value="1"/>
</dbReference>
<keyword evidence="6 16" id="KW-0418">Kinase</keyword>
<dbReference type="InterPro" id="IPR000014">
    <property type="entry name" value="PAS"/>
</dbReference>
<dbReference type="SMART" id="SM00091">
    <property type="entry name" value="PAS"/>
    <property type="match status" value="3"/>
</dbReference>
<evidence type="ECO:0000256" key="3">
    <source>
        <dbReference type="ARBA" id="ARBA00022553"/>
    </source>
</evidence>
<evidence type="ECO:0000313" key="16">
    <source>
        <dbReference type="EMBL" id="ACS43272.1"/>
    </source>
</evidence>
<evidence type="ECO:0000259" key="12">
    <source>
        <dbReference type="PROSITE" id="PS50109"/>
    </source>
</evidence>
<keyword evidence="11" id="KW-0812">Transmembrane</keyword>
<dbReference type="AlphaFoldDB" id="C5B490"/>
<dbReference type="KEGG" id="mea:Mex_2p0420"/>
<dbReference type="CDD" id="cd12914">
    <property type="entry name" value="PDC1_DGC_like"/>
    <property type="match status" value="1"/>
</dbReference>
<dbReference type="EMBL" id="CP001511">
    <property type="protein sequence ID" value="ACS43272.1"/>
    <property type="molecule type" value="Genomic_DNA"/>
</dbReference>
<gene>
    <name evidence="16" type="ordered locus">MexAM1_META2p0420</name>
</gene>
<keyword evidence="5" id="KW-0547">Nucleotide-binding</keyword>
<dbReference type="SUPFAM" id="SSF55785">
    <property type="entry name" value="PYP-like sensor domain (PAS domain)"/>
    <property type="match status" value="3"/>
</dbReference>
<evidence type="ECO:0000256" key="10">
    <source>
        <dbReference type="PROSITE-ProRule" id="PRU00169"/>
    </source>
</evidence>
<dbReference type="FunFam" id="1.10.287.130:FF:000002">
    <property type="entry name" value="Two-component osmosensing histidine kinase"/>
    <property type="match status" value="1"/>
</dbReference>
<dbReference type="InterPro" id="IPR001789">
    <property type="entry name" value="Sig_transdc_resp-reg_receiver"/>
</dbReference>
<dbReference type="PANTHER" id="PTHR45339:SF5">
    <property type="entry name" value="HISTIDINE KINASE"/>
    <property type="match status" value="1"/>
</dbReference>
<keyword evidence="11" id="KW-1133">Transmembrane helix</keyword>